<dbReference type="OrthoDB" id="9869363at2"/>
<dbReference type="Proteomes" id="UP000030185">
    <property type="component" value="Unassembled WGS sequence"/>
</dbReference>
<dbReference type="AlphaFoldDB" id="A0A098LJG9"/>
<comment type="caution">
    <text evidence="1">The sequence shown here is derived from an EMBL/GenBank/DDBJ whole genome shotgun (WGS) entry which is preliminary data.</text>
</comment>
<protein>
    <submittedName>
        <fullName evidence="1">Uncharacterized protein</fullName>
    </submittedName>
</protein>
<name>A0A098LJG9_9BACT</name>
<gene>
    <name evidence="1" type="ORF">MYP_4371</name>
</gene>
<dbReference type="RefSeq" id="WP_156140773.1">
    <property type="nucleotide sequence ID" value="NZ_BBLT01000011.1"/>
</dbReference>
<dbReference type="EMBL" id="BBLT01000011">
    <property type="protein sequence ID" value="GAL87141.1"/>
    <property type="molecule type" value="Genomic_DNA"/>
</dbReference>
<keyword evidence="2" id="KW-1185">Reference proteome</keyword>
<sequence length="51" mass="5887">MGLIQENEEQTEWIYTGIPDYSSNFFNDIVNIGSSIETGLIYLKKIVLKNF</sequence>
<accession>A0A098LJG9</accession>
<reference evidence="1 2" key="1">
    <citation type="submission" date="2014-09" db="EMBL/GenBank/DDBJ databases">
        <title>Sporocytophaga myxococcoides PG-01 genome sequencing.</title>
        <authorList>
            <person name="Liu L."/>
            <person name="Gao P.J."/>
            <person name="Chen G.J."/>
            <person name="Wang L.S."/>
        </authorList>
    </citation>
    <scope>NUCLEOTIDE SEQUENCE [LARGE SCALE GENOMIC DNA]</scope>
    <source>
        <strain evidence="1 2">PG-01</strain>
    </source>
</reference>
<proteinExistence type="predicted"/>
<evidence type="ECO:0000313" key="1">
    <source>
        <dbReference type="EMBL" id="GAL87141.1"/>
    </source>
</evidence>
<evidence type="ECO:0000313" key="2">
    <source>
        <dbReference type="Proteomes" id="UP000030185"/>
    </source>
</evidence>
<organism evidence="1 2">
    <name type="scientific">Sporocytophaga myxococcoides</name>
    <dbReference type="NCBI Taxonomy" id="153721"/>
    <lineage>
        <taxon>Bacteria</taxon>
        <taxon>Pseudomonadati</taxon>
        <taxon>Bacteroidota</taxon>
        <taxon>Cytophagia</taxon>
        <taxon>Cytophagales</taxon>
        <taxon>Cytophagaceae</taxon>
        <taxon>Sporocytophaga</taxon>
    </lineage>
</organism>